<dbReference type="InterPro" id="IPR011234">
    <property type="entry name" value="Fumarylacetoacetase-like_C"/>
</dbReference>
<sequence length="313" mass="33723">MTWARLIRFTDDSGRTTFGDPCIGNCDDLITLLNQQELFAIRLLGNDPFALARTTEKIRVRRLLAVLTEDDVAVIKCIGLNYRKHIAETGRKPPPYPSLFMKPAPAIAGFNSDISVAPIAQDKNLDYEGELAVVIGETGKNISVEDAISYVAGYASSNDVSARTWQRDPAFAGSVPQWSYAKSFDSFAPLGPMLVSPSVAGAADHLRLQTLVNGEIRQDSNTADLLFDVAHLVSFLSQGSTLQRGTVIMTGTPDGVALGMPDPKPWLQHGDVVEVRIELLGSCVNKVVYESTEPGPLASSSPLSDSAADASRM</sequence>
<evidence type="ECO:0000313" key="5">
    <source>
        <dbReference type="EMBL" id="KAK5048736.1"/>
    </source>
</evidence>
<proteinExistence type="inferred from homology"/>
<keyword evidence="2" id="KW-0479">Metal-binding</keyword>
<protein>
    <recommendedName>
        <fullName evidence="4">Fumarylacetoacetase-like C-terminal domain-containing protein</fullName>
    </recommendedName>
</protein>
<evidence type="ECO:0000256" key="3">
    <source>
        <dbReference type="SAM" id="MobiDB-lite"/>
    </source>
</evidence>
<keyword evidence="6" id="KW-1185">Reference proteome</keyword>
<dbReference type="EMBL" id="JAVRRF010000054">
    <property type="protein sequence ID" value="KAK5048736.1"/>
    <property type="molecule type" value="Genomic_DNA"/>
</dbReference>
<dbReference type="InterPro" id="IPR036663">
    <property type="entry name" value="Fumarylacetoacetase_C_sf"/>
</dbReference>
<gene>
    <name evidence="5" type="ORF">LTR69_011327</name>
</gene>
<evidence type="ECO:0000259" key="4">
    <source>
        <dbReference type="Pfam" id="PF01557"/>
    </source>
</evidence>
<evidence type="ECO:0000313" key="6">
    <source>
        <dbReference type="Proteomes" id="UP001345691"/>
    </source>
</evidence>
<comment type="similarity">
    <text evidence="1">Belongs to the FAH family.</text>
</comment>
<feature type="domain" description="Fumarylacetoacetase-like C-terminal" evidence="4">
    <location>
        <begin position="75"/>
        <end position="288"/>
    </location>
</feature>
<feature type="compositionally biased region" description="Low complexity" evidence="3">
    <location>
        <begin position="296"/>
        <end position="313"/>
    </location>
</feature>
<comment type="caution">
    <text evidence="5">The sequence shown here is derived from an EMBL/GenBank/DDBJ whole genome shotgun (WGS) entry which is preliminary data.</text>
</comment>
<evidence type="ECO:0000256" key="1">
    <source>
        <dbReference type="ARBA" id="ARBA00010211"/>
    </source>
</evidence>
<reference evidence="5 6" key="1">
    <citation type="submission" date="2023-08" db="EMBL/GenBank/DDBJ databases">
        <title>Black Yeasts Isolated from many extreme environments.</title>
        <authorList>
            <person name="Coleine C."/>
            <person name="Stajich J.E."/>
            <person name="Selbmann L."/>
        </authorList>
    </citation>
    <scope>NUCLEOTIDE SEQUENCE [LARGE SCALE GENOMIC DNA]</scope>
    <source>
        <strain evidence="5 6">CCFEE 6328</strain>
    </source>
</reference>
<dbReference type="SUPFAM" id="SSF56529">
    <property type="entry name" value="FAH"/>
    <property type="match status" value="1"/>
</dbReference>
<dbReference type="PANTHER" id="PTHR11820:SF100">
    <property type="entry name" value="FUMARYLACETOACETATE HYDROLASE FAMILY PROTEIN (AFU_ORTHOLOGUE AFUA_4G01490)"/>
    <property type="match status" value="1"/>
</dbReference>
<dbReference type="Gene3D" id="3.90.850.10">
    <property type="entry name" value="Fumarylacetoacetase-like, C-terminal domain"/>
    <property type="match status" value="1"/>
</dbReference>
<accession>A0ABR0IW09</accession>
<dbReference type="Proteomes" id="UP001345691">
    <property type="component" value="Unassembled WGS sequence"/>
</dbReference>
<feature type="region of interest" description="Disordered" evidence="3">
    <location>
        <begin position="293"/>
        <end position="313"/>
    </location>
</feature>
<name>A0ABR0IW09_9EURO</name>
<dbReference type="Pfam" id="PF01557">
    <property type="entry name" value="FAA_hydrolase"/>
    <property type="match status" value="1"/>
</dbReference>
<dbReference type="PANTHER" id="PTHR11820">
    <property type="entry name" value="ACYLPYRUVASE"/>
    <property type="match status" value="1"/>
</dbReference>
<organism evidence="5 6">
    <name type="scientific">Exophiala sideris</name>
    <dbReference type="NCBI Taxonomy" id="1016849"/>
    <lineage>
        <taxon>Eukaryota</taxon>
        <taxon>Fungi</taxon>
        <taxon>Dikarya</taxon>
        <taxon>Ascomycota</taxon>
        <taxon>Pezizomycotina</taxon>
        <taxon>Eurotiomycetes</taxon>
        <taxon>Chaetothyriomycetidae</taxon>
        <taxon>Chaetothyriales</taxon>
        <taxon>Herpotrichiellaceae</taxon>
        <taxon>Exophiala</taxon>
    </lineage>
</organism>
<evidence type="ECO:0000256" key="2">
    <source>
        <dbReference type="ARBA" id="ARBA00022723"/>
    </source>
</evidence>